<sequence length="233" mass="26144">MSGAFGSTPPTVKAHCNSCSRTTVHKVLFQKRQREDFDDSEGESYGYSAEDYQLIECCGCEEIKLMVTSDGSEFDTYVTYHPGAMARQRPSWANDLFLNGVLDPRLDNIYELLREIYTGLQNRMPRLVALGVRGLIESVMVHQLEDRGSFRANLQALFEAGHLSARDKDRMLKIIDVGSAVTHRAHTPTEAEVIAMVTVAENLVMSVYITDGLANTAHKRVPPRPARDRRPKQ</sequence>
<evidence type="ECO:0000313" key="2">
    <source>
        <dbReference type="EMBL" id="PZQ73097.1"/>
    </source>
</evidence>
<comment type="caution">
    <text evidence="2">The sequence shown here is derived from an EMBL/GenBank/DDBJ whole genome shotgun (WGS) entry which is preliminary data.</text>
</comment>
<dbReference type="Pfam" id="PF13643">
    <property type="entry name" value="DUF4145"/>
    <property type="match status" value="1"/>
</dbReference>
<name>A0A2W5RR45_VARPD</name>
<dbReference type="Proteomes" id="UP000249135">
    <property type="component" value="Unassembled WGS sequence"/>
</dbReference>
<evidence type="ECO:0000313" key="3">
    <source>
        <dbReference type="Proteomes" id="UP000249135"/>
    </source>
</evidence>
<accession>A0A2W5RR45</accession>
<dbReference type="InterPro" id="IPR025285">
    <property type="entry name" value="DUF4145"/>
</dbReference>
<evidence type="ECO:0000259" key="1">
    <source>
        <dbReference type="Pfam" id="PF13643"/>
    </source>
</evidence>
<reference evidence="2 3" key="1">
    <citation type="submission" date="2017-08" db="EMBL/GenBank/DDBJ databases">
        <title>Infants hospitalized years apart are colonized by the same room-sourced microbial strains.</title>
        <authorList>
            <person name="Brooks B."/>
            <person name="Olm M.R."/>
            <person name="Firek B.A."/>
            <person name="Baker R."/>
            <person name="Thomas B.C."/>
            <person name="Morowitz M.J."/>
            <person name="Banfield J.F."/>
        </authorList>
    </citation>
    <scope>NUCLEOTIDE SEQUENCE [LARGE SCALE GENOMIC DNA]</scope>
    <source>
        <strain evidence="2">S2_005_003_R2_41</strain>
    </source>
</reference>
<feature type="domain" description="DUF4145" evidence="1">
    <location>
        <begin position="115"/>
        <end position="199"/>
    </location>
</feature>
<dbReference type="EMBL" id="QFPP01000208">
    <property type="protein sequence ID" value="PZQ73097.1"/>
    <property type="molecule type" value="Genomic_DNA"/>
</dbReference>
<dbReference type="AlphaFoldDB" id="A0A2W5RR45"/>
<gene>
    <name evidence="2" type="ORF">DI563_16005</name>
</gene>
<organism evidence="2 3">
    <name type="scientific">Variovorax paradoxus</name>
    <dbReference type="NCBI Taxonomy" id="34073"/>
    <lineage>
        <taxon>Bacteria</taxon>
        <taxon>Pseudomonadati</taxon>
        <taxon>Pseudomonadota</taxon>
        <taxon>Betaproteobacteria</taxon>
        <taxon>Burkholderiales</taxon>
        <taxon>Comamonadaceae</taxon>
        <taxon>Variovorax</taxon>
    </lineage>
</organism>
<proteinExistence type="predicted"/>
<protein>
    <recommendedName>
        <fullName evidence="1">DUF4145 domain-containing protein</fullName>
    </recommendedName>
</protein>